<organism evidence="3 4">
    <name type="scientific">[Roseibacterium] beibuensis</name>
    <dbReference type="NCBI Taxonomy" id="1193142"/>
    <lineage>
        <taxon>Bacteria</taxon>
        <taxon>Pseudomonadati</taxon>
        <taxon>Pseudomonadota</taxon>
        <taxon>Alphaproteobacteria</taxon>
        <taxon>Rhodobacterales</taxon>
        <taxon>Roseobacteraceae</taxon>
        <taxon>Roseicyclus</taxon>
    </lineage>
</organism>
<sequence length="143" mass="15463">MSFAAELLISIFLVISGVFGFVGSFGLVKLKNSLQRLHAPTKATTLGVGGVLIASMIYFYVEKGHLSVHELLITLFLFLTAPITANFIAKTYMARNLRKQDLPESQSGYGWSIYDDPPESVQAPENGTEPVVLDPAKDGGAQS</sequence>
<protein>
    <submittedName>
        <fullName evidence="3">Na+/H+ antiporter subunit G</fullName>
    </submittedName>
</protein>
<evidence type="ECO:0000313" key="4">
    <source>
        <dbReference type="Proteomes" id="UP001499910"/>
    </source>
</evidence>
<dbReference type="NCBIfam" id="TIGR01300">
    <property type="entry name" value="CPA3_mnhG_phaG"/>
    <property type="match status" value="1"/>
</dbReference>
<keyword evidence="2" id="KW-0472">Membrane</keyword>
<dbReference type="PANTHER" id="PTHR34703">
    <property type="entry name" value="ANTIPORTER SUBUNIT MNHG2-RELATED"/>
    <property type="match status" value="1"/>
</dbReference>
<dbReference type="Pfam" id="PF03334">
    <property type="entry name" value="PhaG_MnhG_YufB"/>
    <property type="match status" value="1"/>
</dbReference>
<evidence type="ECO:0000313" key="3">
    <source>
        <dbReference type="EMBL" id="GAA5066468.1"/>
    </source>
</evidence>
<dbReference type="EMBL" id="BAABHW010000001">
    <property type="protein sequence ID" value="GAA5066468.1"/>
    <property type="molecule type" value="Genomic_DNA"/>
</dbReference>
<dbReference type="PANTHER" id="PTHR34703:SF1">
    <property type="entry name" value="ANTIPORTER SUBUNIT MNHG2-RELATED"/>
    <property type="match status" value="1"/>
</dbReference>
<proteinExistence type="predicted"/>
<keyword evidence="2" id="KW-0812">Transmembrane</keyword>
<evidence type="ECO:0000256" key="2">
    <source>
        <dbReference type="SAM" id="Phobius"/>
    </source>
</evidence>
<dbReference type="NCBIfam" id="NF009316">
    <property type="entry name" value="PRK12674.1-5"/>
    <property type="match status" value="1"/>
</dbReference>
<gene>
    <name evidence="3" type="ORF">GCM10023209_05080</name>
</gene>
<comment type="caution">
    <text evidence="3">The sequence shown here is derived from an EMBL/GenBank/DDBJ whole genome shotgun (WGS) entry which is preliminary data.</text>
</comment>
<feature type="transmembrane region" description="Helical" evidence="2">
    <location>
        <begin position="6"/>
        <end position="28"/>
    </location>
</feature>
<reference evidence="4" key="1">
    <citation type="journal article" date="2019" name="Int. J. Syst. Evol. Microbiol.">
        <title>The Global Catalogue of Microorganisms (GCM) 10K type strain sequencing project: providing services to taxonomists for standard genome sequencing and annotation.</title>
        <authorList>
            <consortium name="The Broad Institute Genomics Platform"/>
            <consortium name="The Broad Institute Genome Sequencing Center for Infectious Disease"/>
            <person name="Wu L."/>
            <person name="Ma J."/>
        </authorList>
    </citation>
    <scope>NUCLEOTIDE SEQUENCE [LARGE SCALE GENOMIC DNA]</scope>
    <source>
        <strain evidence="4">JCM 18015</strain>
    </source>
</reference>
<keyword evidence="2" id="KW-1133">Transmembrane helix</keyword>
<dbReference type="RefSeq" id="WP_259546844.1">
    <property type="nucleotide sequence ID" value="NZ_BAABHW010000001.1"/>
</dbReference>
<feature type="region of interest" description="Disordered" evidence="1">
    <location>
        <begin position="108"/>
        <end position="143"/>
    </location>
</feature>
<evidence type="ECO:0000256" key="1">
    <source>
        <dbReference type="SAM" id="MobiDB-lite"/>
    </source>
</evidence>
<name>A0ABP9KYL2_9RHOB</name>
<feature type="transmembrane region" description="Helical" evidence="2">
    <location>
        <begin position="67"/>
        <end position="89"/>
    </location>
</feature>
<keyword evidence="4" id="KW-1185">Reference proteome</keyword>
<dbReference type="Proteomes" id="UP001499910">
    <property type="component" value="Unassembled WGS sequence"/>
</dbReference>
<dbReference type="InterPro" id="IPR005133">
    <property type="entry name" value="PhaG_MnhG_YufB"/>
</dbReference>
<feature type="transmembrane region" description="Helical" evidence="2">
    <location>
        <begin position="40"/>
        <end position="61"/>
    </location>
</feature>
<accession>A0ABP9KYL2</accession>